<dbReference type="GO" id="GO:0046872">
    <property type="term" value="F:metal ion binding"/>
    <property type="evidence" value="ECO:0007669"/>
    <property type="project" value="InterPro"/>
</dbReference>
<accession>A0A1M7T9R1</accession>
<feature type="domain" description="Mycothiol-dependent maleylpyruvate isomerase metal-binding" evidence="1">
    <location>
        <begin position="34"/>
        <end position="144"/>
    </location>
</feature>
<organism evidence="2 3">
    <name type="scientific">Geodermatophilus obscurus</name>
    <dbReference type="NCBI Taxonomy" id="1861"/>
    <lineage>
        <taxon>Bacteria</taxon>
        <taxon>Bacillati</taxon>
        <taxon>Actinomycetota</taxon>
        <taxon>Actinomycetes</taxon>
        <taxon>Geodermatophilales</taxon>
        <taxon>Geodermatophilaceae</taxon>
        <taxon>Geodermatophilus</taxon>
    </lineage>
</organism>
<dbReference type="SUPFAM" id="SSF109854">
    <property type="entry name" value="DinB/YfiT-like putative metalloenzymes"/>
    <property type="match status" value="1"/>
</dbReference>
<reference evidence="2 3" key="1">
    <citation type="submission" date="2016-12" db="EMBL/GenBank/DDBJ databases">
        <authorList>
            <person name="Song W.-J."/>
            <person name="Kurnit D.M."/>
        </authorList>
    </citation>
    <scope>NUCLEOTIDE SEQUENCE [LARGE SCALE GENOMIC DNA]</scope>
    <source>
        <strain evidence="2 3">DSM 43162</strain>
    </source>
</reference>
<dbReference type="AlphaFoldDB" id="A0A1M7T9R1"/>
<proteinExistence type="predicted"/>
<gene>
    <name evidence="2" type="ORF">SAMN05660350_01529</name>
</gene>
<name>A0A1M7T9R1_9ACTN</name>
<protein>
    <submittedName>
        <fullName evidence="2">TIGR03086 family protein</fullName>
    </submittedName>
</protein>
<dbReference type="Pfam" id="PF11716">
    <property type="entry name" value="MDMPI_N"/>
    <property type="match status" value="1"/>
</dbReference>
<dbReference type="InterPro" id="IPR017520">
    <property type="entry name" value="CHP03086"/>
</dbReference>
<sequence>MGDGAGRAVVVSGTVALPLTAEVALFVRAAGFALESLAEVPDADLGRPTPCGDWDLRALLLHLADTADGLTGLARTGELVLPSAPRTDDADPAAVARDRLLRLLGVLTSAAADDPPGAADRAAHALAAARGGAIELAVHGWDVATACGSRRVMALRLATALLQAATSLVADGARPGAFAAPVAPPPDAGPEERLVAFLGRRPAARPHRGSRAPRR</sequence>
<evidence type="ECO:0000259" key="1">
    <source>
        <dbReference type="Pfam" id="PF11716"/>
    </source>
</evidence>
<dbReference type="InterPro" id="IPR024344">
    <property type="entry name" value="MDMPI_metal-binding"/>
</dbReference>
<dbReference type="NCBIfam" id="TIGR03086">
    <property type="entry name" value="TIGR03086 family metal-binding protein"/>
    <property type="match status" value="1"/>
</dbReference>
<dbReference type="Proteomes" id="UP000184428">
    <property type="component" value="Unassembled WGS sequence"/>
</dbReference>
<dbReference type="EMBL" id="FRDM01000005">
    <property type="protein sequence ID" value="SHN67446.1"/>
    <property type="molecule type" value="Genomic_DNA"/>
</dbReference>
<dbReference type="InterPro" id="IPR017517">
    <property type="entry name" value="Maleyloyr_isom"/>
</dbReference>
<dbReference type="NCBIfam" id="TIGR03083">
    <property type="entry name" value="maleylpyruvate isomerase family mycothiol-dependent enzyme"/>
    <property type="match status" value="1"/>
</dbReference>
<dbReference type="Gene3D" id="1.20.120.450">
    <property type="entry name" value="dinb family like domain"/>
    <property type="match status" value="1"/>
</dbReference>
<evidence type="ECO:0000313" key="3">
    <source>
        <dbReference type="Proteomes" id="UP000184428"/>
    </source>
</evidence>
<evidence type="ECO:0000313" key="2">
    <source>
        <dbReference type="EMBL" id="SHN67446.1"/>
    </source>
</evidence>
<dbReference type="InterPro" id="IPR034660">
    <property type="entry name" value="DinB/YfiT-like"/>
</dbReference>